<evidence type="ECO:0000256" key="1">
    <source>
        <dbReference type="SAM" id="Phobius"/>
    </source>
</evidence>
<reference evidence="2" key="1">
    <citation type="journal article" date="2014" name="Int. J. Syst. Evol. Microbiol.">
        <title>Complete genome sequence of Corynebacterium casei LMG S-19264T (=DSM 44701T), isolated from a smear-ripened cheese.</title>
        <authorList>
            <consortium name="US DOE Joint Genome Institute (JGI-PGF)"/>
            <person name="Walter F."/>
            <person name="Albersmeier A."/>
            <person name="Kalinowski J."/>
            <person name="Ruckert C."/>
        </authorList>
    </citation>
    <scope>NUCLEOTIDE SEQUENCE</scope>
    <source>
        <strain evidence="2">JCM 30804</strain>
    </source>
</reference>
<sequence length="128" mass="14369">MEVLFTLAAVLAFASAVVHATYGRAQYLVPVLHSQIEIQSRSVLQFTFYSLFVFMLLSGLVFIACACEVVATMHSYGLVLFIAMNYGLLGIWQLFLWRTNQSTHNYIGQYYWVICFAIAGMSCGALFV</sequence>
<accession>A0A917JNL7</accession>
<feature type="transmembrane region" description="Helical" evidence="1">
    <location>
        <begin position="44"/>
        <end position="66"/>
    </location>
</feature>
<comment type="caution">
    <text evidence="2">The sequence shown here is derived from an EMBL/GenBank/DDBJ whole genome shotgun (WGS) entry which is preliminary data.</text>
</comment>
<proteinExistence type="predicted"/>
<gene>
    <name evidence="2" type="ORF">GCM10009332_13130</name>
</gene>
<keyword evidence="3" id="KW-1185">Reference proteome</keyword>
<dbReference type="RefSeq" id="WP_188919046.1">
    <property type="nucleotide sequence ID" value="NZ_BMPZ01000002.1"/>
</dbReference>
<protein>
    <submittedName>
        <fullName evidence="2">Uncharacterized protein</fullName>
    </submittedName>
</protein>
<name>A0A917JNL7_9GAMM</name>
<evidence type="ECO:0000313" key="2">
    <source>
        <dbReference type="EMBL" id="GGI77201.1"/>
    </source>
</evidence>
<dbReference type="EMBL" id="BMPZ01000002">
    <property type="protein sequence ID" value="GGI77201.1"/>
    <property type="molecule type" value="Genomic_DNA"/>
</dbReference>
<dbReference type="AlphaFoldDB" id="A0A917JNL7"/>
<feature type="transmembrane region" description="Helical" evidence="1">
    <location>
        <begin position="109"/>
        <end position="127"/>
    </location>
</feature>
<organism evidence="2 3">
    <name type="scientific">Shewanella gelidii</name>
    <dbReference type="NCBI Taxonomy" id="1642821"/>
    <lineage>
        <taxon>Bacteria</taxon>
        <taxon>Pseudomonadati</taxon>
        <taxon>Pseudomonadota</taxon>
        <taxon>Gammaproteobacteria</taxon>
        <taxon>Alteromonadales</taxon>
        <taxon>Shewanellaceae</taxon>
        <taxon>Shewanella</taxon>
    </lineage>
</organism>
<keyword evidence="1" id="KW-1133">Transmembrane helix</keyword>
<evidence type="ECO:0000313" key="3">
    <source>
        <dbReference type="Proteomes" id="UP000613743"/>
    </source>
</evidence>
<reference evidence="2" key="2">
    <citation type="submission" date="2020-09" db="EMBL/GenBank/DDBJ databases">
        <authorList>
            <person name="Sun Q."/>
            <person name="Ohkuma M."/>
        </authorList>
    </citation>
    <scope>NUCLEOTIDE SEQUENCE</scope>
    <source>
        <strain evidence="2">JCM 30804</strain>
    </source>
</reference>
<keyword evidence="1" id="KW-0472">Membrane</keyword>
<keyword evidence="1" id="KW-0812">Transmembrane</keyword>
<dbReference type="Proteomes" id="UP000613743">
    <property type="component" value="Unassembled WGS sequence"/>
</dbReference>
<feature type="transmembrane region" description="Helical" evidence="1">
    <location>
        <begin position="78"/>
        <end position="97"/>
    </location>
</feature>